<dbReference type="EMBL" id="GL376576">
    <property type="status" value="NOT_ANNOTATED_CDS"/>
    <property type="molecule type" value="Genomic_DNA"/>
</dbReference>
<dbReference type="Proteomes" id="UP000019132">
    <property type="component" value="Unassembled WGS sequence"/>
</dbReference>
<dbReference type="Pfam" id="PF00787">
    <property type="entry name" value="PX"/>
    <property type="match status" value="1"/>
</dbReference>
<dbReference type="HOGENOM" id="CLU_172983_0_0_1"/>
<proteinExistence type="predicted"/>
<reference evidence="4" key="1">
    <citation type="journal article" date="2010" name="Genome Biol.">
        <title>Genome sequence of the necrotrophic plant pathogen Pythium ultimum reveals original pathogenicity mechanisms and effector repertoire.</title>
        <authorList>
            <person name="Levesque C.A."/>
            <person name="Brouwer H."/>
            <person name="Cano L."/>
            <person name="Hamilton J.P."/>
            <person name="Holt C."/>
            <person name="Huitema E."/>
            <person name="Raffaele S."/>
            <person name="Robideau G.P."/>
            <person name="Thines M."/>
            <person name="Win J."/>
            <person name="Zerillo M.M."/>
            <person name="Beakes G.W."/>
            <person name="Boore J.L."/>
            <person name="Busam D."/>
            <person name="Dumas B."/>
            <person name="Ferriera S."/>
            <person name="Fuerstenberg S.I."/>
            <person name="Gachon C.M."/>
            <person name="Gaulin E."/>
            <person name="Govers F."/>
            <person name="Grenville-Briggs L."/>
            <person name="Horner N."/>
            <person name="Hostetler J."/>
            <person name="Jiang R.H."/>
            <person name="Johnson J."/>
            <person name="Krajaejun T."/>
            <person name="Lin H."/>
            <person name="Meijer H.J."/>
            <person name="Moore B."/>
            <person name="Morris P."/>
            <person name="Phuntmart V."/>
            <person name="Puiu D."/>
            <person name="Shetty J."/>
            <person name="Stajich J.E."/>
            <person name="Tripathy S."/>
            <person name="Wawra S."/>
            <person name="van West P."/>
            <person name="Whitty B.R."/>
            <person name="Coutinho P.M."/>
            <person name="Henrissat B."/>
            <person name="Martin F."/>
            <person name="Thomas P.D."/>
            <person name="Tyler B.M."/>
            <person name="De Vries R.P."/>
            <person name="Kamoun S."/>
            <person name="Yandell M."/>
            <person name="Tisserat N."/>
            <person name="Buell C.R."/>
        </authorList>
    </citation>
    <scope>NUCLEOTIDE SEQUENCE</scope>
    <source>
        <strain evidence="4">DAOM:BR144</strain>
    </source>
</reference>
<dbReference type="VEuPathDB" id="FungiDB:PYU1_G014598"/>
<dbReference type="InterPro" id="IPR001683">
    <property type="entry name" value="PX_dom"/>
</dbReference>
<evidence type="ECO:0000313" key="3">
    <source>
        <dbReference type="EnsemblProtists" id="PYU1_T014629"/>
    </source>
</evidence>
<dbReference type="InParanoid" id="K3XBN0"/>
<dbReference type="EnsemblProtists" id="PYU1_T014629">
    <property type="protein sequence ID" value="PYU1_T014629"/>
    <property type="gene ID" value="PYU1_G014598"/>
</dbReference>
<dbReference type="eggNOG" id="ENOG502S8PE">
    <property type="taxonomic scope" value="Eukaryota"/>
</dbReference>
<evidence type="ECO:0000256" key="1">
    <source>
        <dbReference type="SAM" id="MobiDB-lite"/>
    </source>
</evidence>
<reference evidence="4" key="2">
    <citation type="submission" date="2010-04" db="EMBL/GenBank/DDBJ databases">
        <authorList>
            <person name="Buell R."/>
            <person name="Hamilton J."/>
            <person name="Hostetler J."/>
        </authorList>
    </citation>
    <scope>NUCLEOTIDE SEQUENCE [LARGE SCALE GENOMIC DNA]</scope>
    <source>
        <strain evidence="4">DAOM:BR144</strain>
    </source>
</reference>
<evidence type="ECO:0000259" key="2">
    <source>
        <dbReference type="Pfam" id="PF00787"/>
    </source>
</evidence>
<organism evidence="3 4">
    <name type="scientific">Globisporangium ultimum (strain ATCC 200006 / CBS 805.95 / DAOM BR144)</name>
    <name type="common">Pythium ultimum</name>
    <dbReference type="NCBI Taxonomy" id="431595"/>
    <lineage>
        <taxon>Eukaryota</taxon>
        <taxon>Sar</taxon>
        <taxon>Stramenopiles</taxon>
        <taxon>Oomycota</taxon>
        <taxon>Peronosporomycetes</taxon>
        <taxon>Pythiales</taxon>
        <taxon>Pythiaceae</taxon>
        <taxon>Globisporangium</taxon>
    </lineage>
</organism>
<feature type="domain" description="PX" evidence="2">
    <location>
        <begin position="17"/>
        <end position="69"/>
    </location>
</feature>
<feature type="region of interest" description="Disordered" evidence="1">
    <location>
        <begin position="1"/>
        <end position="20"/>
    </location>
</feature>
<dbReference type="SUPFAM" id="SSF64268">
    <property type="entry name" value="PX domain"/>
    <property type="match status" value="1"/>
</dbReference>
<keyword evidence="4" id="KW-1185">Reference proteome</keyword>
<dbReference type="GO" id="GO:0035091">
    <property type="term" value="F:phosphatidylinositol binding"/>
    <property type="evidence" value="ECO:0007669"/>
    <property type="project" value="InterPro"/>
</dbReference>
<evidence type="ECO:0000313" key="4">
    <source>
        <dbReference type="Proteomes" id="UP000019132"/>
    </source>
</evidence>
<dbReference type="InterPro" id="IPR036871">
    <property type="entry name" value="PX_dom_sf"/>
</dbReference>
<dbReference type="Gene3D" id="3.30.1520.10">
    <property type="entry name" value="Phox-like domain"/>
    <property type="match status" value="1"/>
</dbReference>
<name>K3XBN0_GLOUD</name>
<reference evidence="3" key="3">
    <citation type="submission" date="2015-02" db="UniProtKB">
        <authorList>
            <consortium name="EnsemblProtists"/>
        </authorList>
    </citation>
    <scope>IDENTIFICATION</scope>
    <source>
        <strain evidence="3">DAOM BR144</strain>
    </source>
</reference>
<accession>K3XBN0</accession>
<dbReference type="AlphaFoldDB" id="K3XBN0"/>
<sequence>MANEANVAPEHQDKFQTYPALPALPKTSLFKGRSNKKQTEEREAQFLKILNAIARHPIAVESPKFKTFLA</sequence>
<protein>
    <recommendedName>
        <fullName evidence="2">PX domain-containing protein</fullName>
    </recommendedName>
</protein>